<dbReference type="Proteomes" id="UP001344447">
    <property type="component" value="Unassembled WGS sequence"/>
</dbReference>
<evidence type="ECO:0000256" key="6">
    <source>
        <dbReference type="ARBA" id="ARBA00022982"/>
    </source>
</evidence>
<evidence type="ECO:0000313" key="11">
    <source>
        <dbReference type="Proteomes" id="UP001344447"/>
    </source>
</evidence>
<dbReference type="EMBL" id="JAVFKY010000003">
    <property type="protein sequence ID" value="KAK5579924.1"/>
    <property type="molecule type" value="Genomic_DNA"/>
</dbReference>
<feature type="domain" description="Complex 1 LYR protein" evidence="9">
    <location>
        <begin position="25"/>
        <end position="77"/>
    </location>
</feature>
<keyword evidence="4" id="KW-0679">Respiratory chain</keyword>
<evidence type="ECO:0000256" key="2">
    <source>
        <dbReference type="ARBA" id="ARBA00009508"/>
    </source>
</evidence>
<keyword evidence="5" id="KW-0999">Mitochondrion inner membrane</keyword>
<protein>
    <recommendedName>
        <fullName evidence="9">Complex 1 LYR protein domain-containing protein</fullName>
    </recommendedName>
</protein>
<keyword evidence="6" id="KW-0249">Electron transport</keyword>
<evidence type="ECO:0000256" key="3">
    <source>
        <dbReference type="ARBA" id="ARBA00022448"/>
    </source>
</evidence>
<dbReference type="AlphaFoldDB" id="A0AAN7TUD3"/>
<comment type="similarity">
    <text evidence="2">Belongs to the complex I LYR family.</text>
</comment>
<keyword evidence="11" id="KW-1185">Reference proteome</keyword>
<dbReference type="PANTHER" id="PTHR12964:SF0">
    <property type="entry name" value="NADH DEHYDROGENASE [UBIQUINONE] 1 ALPHA SUBCOMPLEX SUBUNIT 6"/>
    <property type="match status" value="1"/>
</dbReference>
<keyword evidence="7" id="KW-0496">Mitochondrion</keyword>
<dbReference type="Pfam" id="PF05347">
    <property type="entry name" value="Complex1_LYR"/>
    <property type="match status" value="1"/>
</dbReference>
<evidence type="ECO:0000259" key="9">
    <source>
        <dbReference type="Pfam" id="PF05347"/>
    </source>
</evidence>
<sequence>MSSNMQAMKQMRPALVSLTNQQARRRCFKLYRNCIRSIPHLIQHYNLSYNMSEMRTRIRSNFVEFEDVKEKNQLDRLAFIGETELFDAMSLLKTRSHVVNYFDTQPISNKPVNETEKLLNKFFE</sequence>
<keyword evidence="8" id="KW-0472">Membrane</keyword>
<keyword evidence="3" id="KW-0813">Transport</keyword>
<name>A0AAN7TUD3_9MYCE</name>
<dbReference type="InterPro" id="IPR016488">
    <property type="entry name" value="NADH_Ub_cplx-1_asu_su-6"/>
</dbReference>
<evidence type="ECO:0000256" key="4">
    <source>
        <dbReference type="ARBA" id="ARBA00022660"/>
    </source>
</evidence>
<gene>
    <name evidence="10" type="ORF">RB653_009613</name>
</gene>
<evidence type="ECO:0000313" key="10">
    <source>
        <dbReference type="EMBL" id="KAK5579924.1"/>
    </source>
</evidence>
<evidence type="ECO:0000256" key="5">
    <source>
        <dbReference type="ARBA" id="ARBA00022792"/>
    </source>
</evidence>
<dbReference type="GO" id="GO:0005743">
    <property type="term" value="C:mitochondrial inner membrane"/>
    <property type="evidence" value="ECO:0007669"/>
    <property type="project" value="UniProtKB-SubCell"/>
</dbReference>
<reference evidence="10 11" key="1">
    <citation type="submission" date="2023-11" db="EMBL/GenBank/DDBJ databases">
        <title>Dfirmibasis_genome.</title>
        <authorList>
            <person name="Edelbroek B."/>
            <person name="Kjellin J."/>
            <person name="Jerlstrom-Hultqvist J."/>
            <person name="Soderbom F."/>
        </authorList>
    </citation>
    <scope>NUCLEOTIDE SEQUENCE [LARGE SCALE GENOMIC DNA]</scope>
    <source>
        <strain evidence="10 11">TNS-C-14</strain>
    </source>
</reference>
<organism evidence="10 11">
    <name type="scientific">Dictyostelium firmibasis</name>
    <dbReference type="NCBI Taxonomy" id="79012"/>
    <lineage>
        <taxon>Eukaryota</taxon>
        <taxon>Amoebozoa</taxon>
        <taxon>Evosea</taxon>
        <taxon>Eumycetozoa</taxon>
        <taxon>Dictyostelia</taxon>
        <taxon>Dictyosteliales</taxon>
        <taxon>Dictyosteliaceae</taxon>
        <taxon>Dictyostelium</taxon>
    </lineage>
</organism>
<comment type="subcellular location">
    <subcellularLocation>
        <location evidence="1">Mitochondrion inner membrane</location>
        <topology evidence="1">Peripheral membrane protein</topology>
        <orientation evidence="1">Matrix side</orientation>
    </subcellularLocation>
</comment>
<dbReference type="PANTHER" id="PTHR12964">
    <property type="entry name" value="NADH-UBIQUINONE OXIDOREDUCTASE B14 SUBUNIT"/>
    <property type="match status" value="1"/>
</dbReference>
<dbReference type="GO" id="GO:0006979">
    <property type="term" value="P:response to oxidative stress"/>
    <property type="evidence" value="ECO:0007669"/>
    <property type="project" value="TreeGrafter"/>
</dbReference>
<comment type="caution">
    <text evidence="10">The sequence shown here is derived from an EMBL/GenBank/DDBJ whole genome shotgun (WGS) entry which is preliminary data.</text>
</comment>
<dbReference type="InterPro" id="IPR008011">
    <property type="entry name" value="Complex1_LYR_dom"/>
</dbReference>
<accession>A0AAN7TUD3</accession>
<evidence type="ECO:0000256" key="7">
    <source>
        <dbReference type="ARBA" id="ARBA00023128"/>
    </source>
</evidence>
<evidence type="ECO:0000256" key="8">
    <source>
        <dbReference type="ARBA" id="ARBA00023136"/>
    </source>
</evidence>
<evidence type="ECO:0000256" key="1">
    <source>
        <dbReference type="ARBA" id="ARBA00004443"/>
    </source>
</evidence>
<proteinExistence type="inferred from homology"/>